<dbReference type="EMBL" id="MU276382">
    <property type="protein sequence ID" value="KAI0038959.1"/>
    <property type="molecule type" value="Genomic_DNA"/>
</dbReference>
<reference evidence="1" key="1">
    <citation type="submission" date="2021-02" db="EMBL/GenBank/DDBJ databases">
        <authorList>
            <consortium name="DOE Joint Genome Institute"/>
            <person name="Ahrendt S."/>
            <person name="Looney B.P."/>
            <person name="Miyauchi S."/>
            <person name="Morin E."/>
            <person name="Drula E."/>
            <person name="Courty P.E."/>
            <person name="Chicoki N."/>
            <person name="Fauchery L."/>
            <person name="Kohler A."/>
            <person name="Kuo A."/>
            <person name="Labutti K."/>
            <person name="Pangilinan J."/>
            <person name="Lipzen A."/>
            <person name="Riley R."/>
            <person name="Andreopoulos W."/>
            <person name="He G."/>
            <person name="Johnson J."/>
            <person name="Barry K.W."/>
            <person name="Grigoriev I.V."/>
            <person name="Nagy L."/>
            <person name="Hibbett D."/>
            <person name="Henrissat B."/>
            <person name="Matheny P.B."/>
            <person name="Labbe J."/>
            <person name="Martin F."/>
        </authorList>
    </citation>
    <scope>NUCLEOTIDE SEQUENCE</scope>
    <source>
        <strain evidence="1">FP105234-sp</strain>
    </source>
</reference>
<organism evidence="1 2">
    <name type="scientific">Auriscalpium vulgare</name>
    <dbReference type="NCBI Taxonomy" id="40419"/>
    <lineage>
        <taxon>Eukaryota</taxon>
        <taxon>Fungi</taxon>
        <taxon>Dikarya</taxon>
        <taxon>Basidiomycota</taxon>
        <taxon>Agaricomycotina</taxon>
        <taxon>Agaricomycetes</taxon>
        <taxon>Russulales</taxon>
        <taxon>Auriscalpiaceae</taxon>
        <taxon>Auriscalpium</taxon>
    </lineage>
</organism>
<dbReference type="Proteomes" id="UP000814033">
    <property type="component" value="Unassembled WGS sequence"/>
</dbReference>
<sequence length="130" mass="14655">DAQDCTIPDLFISLLTSRRHVHRTALDIVISQLDELLEALRTNTRTAKRTSHWVCKTSAAFFSRSISTLTQKSNGWHFSAIHASPAQIREFQIRSLADNIQNEAPELWDLVGAMLSKDALVQRRDRSAPA</sequence>
<feature type="non-terminal residue" evidence="1">
    <location>
        <position position="1"/>
    </location>
</feature>
<protein>
    <submittedName>
        <fullName evidence="1">Uncharacterized protein</fullName>
    </submittedName>
</protein>
<name>A0ACB8R4C7_9AGAM</name>
<evidence type="ECO:0000313" key="1">
    <source>
        <dbReference type="EMBL" id="KAI0038959.1"/>
    </source>
</evidence>
<accession>A0ACB8R4C7</accession>
<feature type="non-terminal residue" evidence="1">
    <location>
        <position position="130"/>
    </location>
</feature>
<keyword evidence="2" id="KW-1185">Reference proteome</keyword>
<proteinExistence type="predicted"/>
<reference evidence="1" key="2">
    <citation type="journal article" date="2022" name="New Phytol.">
        <title>Evolutionary transition to the ectomycorrhizal habit in the genomes of a hyperdiverse lineage of mushroom-forming fungi.</title>
        <authorList>
            <person name="Looney B."/>
            <person name="Miyauchi S."/>
            <person name="Morin E."/>
            <person name="Drula E."/>
            <person name="Courty P.E."/>
            <person name="Kohler A."/>
            <person name="Kuo A."/>
            <person name="LaButti K."/>
            <person name="Pangilinan J."/>
            <person name="Lipzen A."/>
            <person name="Riley R."/>
            <person name="Andreopoulos W."/>
            <person name="He G."/>
            <person name="Johnson J."/>
            <person name="Nolan M."/>
            <person name="Tritt A."/>
            <person name="Barry K.W."/>
            <person name="Grigoriev I.V."/>
            <person name="Nagy L.G."/>
            <person name="Hibbett D."/>
            <person name="Henrissat B."/>
            <person name="Matheny P.B."/>
            <person name="Labbe J."/>
            <person name="Martin F.M."/>
        </authorList>
    </citation>
    <scope>NUCLEOTIDE SEQUENCE</scope>
    <source>
        <strain evidence="1">FP105234-sp</strain>
    </source>
</reference>
<evidence type="ECO:0000313" key="2">
    <source>
        <dbReference type="Proteomes" id="UP000814033"/>
    </source>
</evidence>
<comment type="caution">
    <text evidence="1">The sequence shown here is derived from an EMBL/GenBank/DDBJ whole genome shotgun (WGS) entry which is preliminary data.</text>
</comment>
<gene>
    <name evidence="1" type="ORF">FA95DRAFT_1450152</name>
</gene>